<organism evidence="1 2">
    <name type="scientific">Hibiscus sabdariffa</name>
    <name type="common">roselle</name>
    <dbReference type="NCBI Taxonomy" id="183260"/>
    <lineage>
        <taxon>Eukaryota</taxon>
        <taxon>Viridiplantae</taxon>
        <taxon>Streptophyta</taxon>
        <taxon>Embryophyta</taxon>
        <taxon>Tracheophyta</taxon>
        <taxon>Spermatophyta</taxon>
        <taxon>Magnoliopsida</taxon>
        <taxon>eudicotyledons</taxon>
        <taxon>Gunneridae</taxon>
        <taxon>Pentapetalae</taxon>
        <taxon>rosids</taxon>
        <taxon>malvids</taxon>
        <taxon>Malvales</taxon>
        <taxon>Malvaceae</taxon>
        <taxon>Malvoideae</taxon>
        <taxon>Hibiscus</taxon>
    </lineage>
</organism>
<evidence type="ECO:0000313" key="2">
    <source>
        <dbReference type="Proteomes" id="UP001472677"/>
    </source>
</evidence>
<keyword evidence="2" id="KW-1185">Reference proteome</keyword>
<evidence type="ECO:0000313" key="1">
    <source>
        <dbReference type="EMBL" id="KAK8559158.1"/>
    </source>
</evidence>
<dbReference type="PANTHER" id="PTHR47074:SF11">
    <property type="entry name" value="REVERSE TRANSCRIPTASE-LIKE PROTEIN"/>
    <property type="match status" value="1"/>
</dbReference>
<protein>
    <recommendedName>
        <fullName evidence="3">RNase H type-1 domain-containing protein</fullName>
    </recommendedName>
</protein>
<gene>
    <name evidence="1" type="ORF">V6N12_042440</name>
</gene>
<dbReference type="PANTHER" id="PTHR47074">
    <property type="entry name" value="BNAC02G40300D PROTEIN"/>
    <property type="match status" value="1"/>
</dbReference>
<name>A0ABR2EES7_9ROSI</name>
<proteinExistence type="predicted"/>
<evidence type="ECO:0008006" key="3">
    <source>
        <dbReference type="Google" id="ProtNLM"/>
    </source>
</evidence>
<accession>A0ABR2EES7</accession>
<sequence>MKNLKEWLQLISFLYWYICKARNQWVFHGKSEGRIETWNLAEASFETFSTATLPQNVNNCDGQEWPVQWNPPEEEKFKINSDASFCGQSGIAGIAAVVRNNSGNIIGGIVKIIRTGSMCCAVMKLKLYVREWITPATKDSPRSSVKQITMACLPP</sequence>
<comment type="caution">
    <text evidence="1">The sequence shown here is derived from an EMBL/GenBank/DDBJ whole genome shotgun (WGS) entry which is preliminary data.</text>
</comment>
<dbReference type="InterPro" id="IPR052929">
    <property type="entry name" value="RNase_H-like_EbsB-rel"/>
</dbReference>
<dbReference type="Proteomes" id="UP001472677">
    <property type="component" value="Unassembled WGS sequence"/>
</dbReference>
<reference evidence="1 2" key="1">
    <citation type="journal article" date="2024" name="G3 (Bethesda)">
        <title>Genome assembly of Hibiscus sabdariffa L. provides insights into metabolisms of medicinal natural products.</title>
        <authorList>
            <person name="Kim T."/>
        </authorList>
    </citation>
    <scope>NUCLEOTIDE SEQUENCE [LARGE SCALE GENOMIC DNA]</scope>
    <source>
        <strain evidence="1">TK-2024</strain>
        <tissue evidence="1">Old leaves</tissue>
    </source>
</reference>
<dbReference type="EMBL" id="JBBPBM010000015">
    <property type="protein sequence ID" value="KAK8559158.1"/>
    <property type="molecule type" value="Genomic_DNA"/>
</dbReference>